<dbReference type="SUPFAM" id="SSF52540">
    <property type="entry name" value="P-loop containing nucleoside triphosphate hydrolases"/>
    <property type="match status" value="1"/>
</dbReference>
<dbReference type="PANTHER" id="PTHR34388:SF1">
    <property type="entry name" value="DNA POLYMERASE III SUBUNIT DELTA"/>
    <property type="match status" value="1"/>
</dbReference>
<dbReference type="RefSeq" id="WP_317491881.1">
    <property type="nucleotide sequence ID" value="NZ_CP136051.1"/>
</dbReference>
<feature type="domain" description="DNA polymerase III delta subunit-like C-terminal" evidence="10">
    <location>
        <begin position="217"/>
        <end position="320"/>
    </location>
</feature>
<evidence type="ECO:0000256" key="6">
    <source>
        <dbReference type="ARBA" id="ARBA00022932"/>
    </source>
</evidence>
<name>A0ABZ0IZZ9_9BACT</name>
<dbReference type="InterPro" id="IPR005790">
    <property type="entry name" value="DNA_polIII_delta"/>
</dbReference>
<dbReference type="Gene3D" id="1.10.8.60">
    <property type="match status" value="1"/>
</dbReference>
<keyword evidence="6" id="KW-0239">DNA-directed DNA polymerase</keyword>
<dbReference type="NCBIfam" id="TIGR01128">
    <property type="entry name" value="holA"/>
    <property type="match status" value="1"/>
</dbReference>
<dbReference type="InterPro" id="IPR048466">
    <property type="entry name" value="DNA_pol3_delta-like_C"/>
</dbReference>
<keyword evidence="3 11" id="KW-0808">Transferase</keyword>
<dbReference type="SUPFAM" id="SSF48019">
    <property type="entry name" value="post-AAA+ oligomerization domain-like"/>
    <property type="match status" value="1"/>
</dbReference>
<sequence>MPKGYHEILKDVKSNTYAPIYWLQGEEPFFIDSIADYIEQHALDEGLKGFNQTVLYGKENKIIDILNHARQFPMMAERRVVLVKEAQDIADLNREEGEKALTAYLEKPNISTVLVFCYKYKTIDARKKLAKELEKACVVLAEKRIYDNKVPDWIKVFAADLQLKLSEKAVYMLSEHIGNNLERIHNELKKVKVNLPGDTVVDEHHIQRFVGISKDFNEFELQKAIGMKDHKKAFQIVQYFGANTKSHPVIPLLVILFTYFTKLLLLHKNNQASDDELARKIGVSPFFVKEYKVAARNYSAMMVIRNIHLLKNADLQVKGVTSNSISEEDLMKELVYKLMH</sequence>
<organism evidence="11 12">
    <name type="scientific">Imperialibacter roseus</name>
    <dbReference type="NCBI Taxonomy" id="1324217"/>
    <lineage>
        <taxon>Bacteria</taxon>
        <taxon>Pseudomonadati</taxon>
        <taxon>Bacteroidota</taxon>
        <taxon>Cytophagia</taxon>
        <taxon>Cytophagales</taxon>
        <taxon>Flammeovirgaceae</taxon>
        <taxon>Imperialibacter</taxon>
    </lineage>
</organism>
<comment type="catalytic activity">
    <reaction evidence="8">
        <text>DNA(n) + a 2'-deoxyribonucleoside 5'-triphosphate = DNA(n+1) + diphosphate</text>
        <dbReference type="Rhea" id="RHEA:22508"/>
        <dbReference type="Rhea" id="RHEA-COMP:17339"/>
        <dbReference type="Rhea" id="RHEA-COMP:17340"/>
        <dbReference type="ChEBI" id="CHEBI:33019"/>
        <dbReference type="ChEBI" id="CHEBI:61560"/>
        <dbReference type="ChEBI" id="CHEBI:173112"/>
        <dbReference type="EC" id="2.7.7.7"/>
    </reaction>
</comment>
<evidence type="ECO:0000256" key="2">
    <source>
        <dbReference type="ARBA" id="ARBA00017703"/>
    </source>
</evidence>
<evidence type="ECO:0000256" key="1">
    <source>
        <dbReference type="ARBA" id="ARBA00012417"/>
    </source>
</evidence>
<gene>
    <name evidence="11" type="primary">holA</name>
    <name evidence="11" type="ORF">RT717_11490</name>
</gene>
<keyword evidence="4 11" id="KW-0548">Nucleotidyltransferase</keyword>
<evidence type="ECO:0000313" key="12">
    <source>
        <dbReference type="Proteomes" id="UP001302349"/>
    </source>
</evidence>
<comment type="similarity">
    <text evidence="7">Belongs to the DNA polymerase HolA subunit family.</text>
</comment>
<evidence type="ECO:0000256" key="8">
    <source>
        <dbReference type="ARBA" id="ARBA00049244"/>
    </source>
</evidence>
<dbReference type="Pfam" id="PF21694">
    <property type="entry name" value="DNA_pol3_delta_C"/>
    <property type="match status" value="1"/>
</dbReference>
<feature type="domain" description="DNA polymerase III delta N-terminal" evidence="9">
    <location>
        <begin position="21"/>
        <end position="139"/>
    </location>
</feature>
<dbReference type="Gene3D" id="3.40.50.300">
    <property type="entry name" value="P-loop containing nucleotide triphosphate hydrolases"/>
    <property type="match status" value="1"/>
</dbReference>
<accession>A0ABZ0IZZ9</accession>
<evidence type="ECO:0000259" key="10">
    <source>
        <dbReference type="Pfam" id="PF21694"/>
    </source>
</evidence>
<evidence type="ECO:0000256" key="5">
    <source>
        <dbReference type="ARBA" id="ARBA00022705"/>
    </source>
</evidence>
<keyword evidence="12" id="KW-1185">Reference proteome</keyword>
<evidence type="ECO:0000313" key="11">
    <source>
        <dbReference type="EMBL" id="WOK09261.1"/>
    </source>
</evidence>
<evidence type="ECO:0000256" key="3">
    <source>
        <dbReference type="ARBA" id="ARBA00022679"/>
    </source>
</evidence>
<reference evidence="11 12" key="1">
    <citation type="journal article" date="2023" name="Microbiol. Resour. Announc.">
        <title>Complete Genome Sequence of Imperialibacter roseus strain P4T.</title>
        <authorList>
            <person name="Tizabi D.R."/>
            <person name="Bachvaroff T."/>
            <person name="Hill R.T."/>
        </authorList>
    </citation>
    <scope>NUCLEOTIDE SEQUENCE [LARGE SCALE GENOMIC DNA]</scope>
    <source>
        <strain evidence="11 12">P4T</strain>
    </source>
</reference>
<evidence type="ECO:0000256" key="4">
    <source>
        <dbReference type="ARBA" id="ARBA00022695"/>
    </source>
</evidence>
<evidence type="ECO:0000256" key="7">
    <source>
        <dbReference type="ARBA" id="ARBA00034754"/>
    </source>
</evidence>
<dbReference type="GO" id="GO:0003887">
    <property type="term" value="F:DNA-directed DNA polymerase activity"/>
    <property type="evidence" value="ECO:0007669"/>
    <property type="project" value="UniProtKB-EC"/>
</dbReference>
<dbReference type="InterPro" id="IPR027417">
    <property type="entry name" value="P-loop_NTPase"/>
</dbReference>
<evidence type="ECO:0000259" key="9">
    <source>
        <dbReference type="Pfam" id="PF06144"/>
    </source>
</evidence>
<dbReference type="Gene3D" id="1.20.272.10">
    <property type="match status" value="1"/>
</dbReference>
<dbReference type="PANTHER" id="PTHR34388">
    <property type="entry name" value="DNA POLYMERASE III SUBUNIT DELTA"/>
    <property type="match status" value="1"/>
</dbReference>
<dbReference type="InterPro" id="IPR008921">
    <property type="entry name" value="DNA_pol3_clamp-load_cplx_C"/>
</dbReference>
<dbReference type="EC" id="2.7.7.7" evidence="1"/>
<protein>
    <recommendedName>
        <fullName evidence="2">DNA polymerase III subunit delta</fullName>
        <ecNumber evidence="1">2.7.7.7</ecNumber>
    </recommendedName>
</protein>
<proteinExistence type="inferred from homology"/>
<keyword evidence="5" id="KW-0235">DNA replication</keyword>
<dbReference type="EMBL" id="CP136051">
    <property type="protein sequence ID" value="WOK09261.1"/>
    <property type="molecule type" value="Genomic_DNA"/>
</dbReference>
<dbReference type="Pfam" id="PF06144">
    <property type="entry name" value="DNA_pol3_delta"/>
    <property type="match status" value="1"/>
</dbReference>
<dbReference type="InterPro" id="IPR010372">
    <property type="entry name" value="DNA_pol3_delta_N"/>
</dbReference>
<dbReference type="Proteomes" id="UP001302349">
    <property type="component" value="Chromosome"/>
</dbReference>